<keyword evidence="11" id="KW-1185">Reference proteome</keyword>
<evidence type="ECO:0000313" key="11">
    <source>
        <dbReference type="Proteomes" id="UP001189429"/>
    </source>
</evidence>
<evidence type="ECO:0000313" key="10">
    <source>
        <dbReference type="EMBL" id="CAK0846057.1"/>
    </source>
</evidence>
<dbReference type="SMART" id="SM00213">
    <property type="entry name" value="UBQ"/>
    <property type="match status" value="1"/>
</dbReference>
<comment type="caution">
    <text evidence="10">The sequence shown here is derived from an EMBL/GenBank/DDBJ whole genome shotgun (WGS) entry which is preliminary data.</text>
</comment>
<name>A0ABN9TLG2_9DINO</name>
<dbReference type="SUPFAM" id="SSF54236">
    <property type="entry name" value="Ubiquitin-like"/>
    <property type="match status" value="1"/>
</dbReference>
<keyword evidence="3 6" id="KW-0833">Ubl conjugation pathway</keyword>
<evidence type="ECO:0000256" key="6">
    <source>
        <dbReference type="RuleBase" id="RU366025"/>
    </source>
</evidence>
<comment type="similarity">
    <text evidence="6">Belongs to the peptidase C19 family.</text>
</comment>
<keyword evidence="4 6" id="KW-0378">Hydrolase</keyword>
<dbReference type="PANTHER" id="PTHR43982:SF1">
    <property type="entry name" value="UBIQUITIN CARBOXYL-TERMINAL HYDROLASE 14"/>
    <property type="match status" value="1"/>
</dbReference>
<organism evidence="10 11">
    <name type="scientific">Prorocentrum cordatum</name>
    <dbReference type="NCBI Taxonomy" id="2364126"/>
    <lineage>
        <taxon>Eukaryota</taxon>
        <taxon>Sar</taxon>
        <taxon>Alveolata</taxon>
        <taxon>Dinophyceae</taxon>
        <taxon>Prorocentrales</taxon>
        <taxon>Prorocentraceae</taxon>
        <taxon>Prorocentrum</taxon>
    </lineage>
</organism>
<keyword evidence="5 6" id="KW-0788">Thiol protease</keyword>
<feature type="region of interest" description="Disordered" evidence="7">
    <location>
        <begin position="484"/>
        <end position="509"/>
    </location>
</feature>
<evidence type="ECO:0000256" key="2">
    <source>
        <dbReference type="ARBA" id="ARBA00022670"/>
    </source>
</evidence>
<dbReference type="InterPro" id="IPR028889">
    <property type="entry name" value="USP"/>
</dbReference>
<evidence type="ECO:0000259" key="8">
    <source>
        <dbReference type="PROSITE" id="PS50053"/>
    </source>
</evidence>
<dbReference type="PROSITE" id="PS00972">
    <property type="entry name" value="USP_1"/>
    <property type="match status" value="1"/>
</dbReference>
<dbReference type="Gene3D" id="3.10.20.90">
    <property type="entry name" value="Phosphatidylinositol 3-kinase Catalytic Subunit, Chain A, domain 1"/>
    <property type="match status" value="1"/>
</dbReference>
<accession>A0ABN9TLG2</accession>
<reference evidence="10" key="1">
    <citation type="submission" date="2023-10" db="EMBL/GenBank/DDBJ databases">
        <authorList>
            <person name="Chen Y."/>
            <person name="Shah S."/>
            <person name="Dougan E. K."/>
            <person name="Thang M."/>
            <person name="Chan C."/>
        </authorList>
    </citation>
    <scope>NUCLEOTIDE SEQUENCE [LARGE SCALE GENOMIC DNA]</scope>
</reference>
<dbReference type="InterPro" id="IPR038765">
    <property type="entry name" value="Papain-like_cys_pep_sf"/>
</dbReference>
<sequence length="509" mass="56368">MVKVNVKWGKETFSDVEIDATASVEILKLQMYSLTRVPPERQKILGIPGGPLKDDDDLSKRNIKEGTKVMLIGTAEEAELKEPAEKVQFEEDMTPEQIAKALQLQTKAPLPVGLENLGNTCYMNSCIQMLRRIPELETALEKVTGGGDVDSQVAHEFRELLKAMKNTTEAVKPVRFLLALRAKVPSFAERTPQGMPMQQDAEECIRNMLAAFASATPEGDTNSIDRLFGFKSRSVYKCVECDDEPEKVDDSLDRFLMCHMGATTDPVGHVREGIKLSLKETVEKSSEVLGRVATFEKTMAIASLPSYIIVQFARFGWKKANSEAGTQAAKVKIGRKVQFPKRLDVYEFCTPELQKELGENRQKDSEQKDKDWDLAQKALKEGKNVEVPDDNDASVQFVDTGTYELQSVVSHQGRSADGGHYVGWTIHEKADGKKIKEDEWLLFDDDKVSERPDKVVDLAGGRLDTHIAYFILYKKAPAKITTDGKTLGGAAASSGEAAGADKDKMQVDG</sequence>
<dbReference type="InterPro" id="IPR000626">
    <property type="entry name" value="Ubiquitin-like_dom"/>
</dbReference>
<evidence type="ECO:0000256" key="4">
    <source>
        <dbReference type="ARBA" id="ARBA00022801"/>
    </source>
</evidence>
<dbReference type="EC" id="3.4.19.12" evidence="6"/>
<protein>
    <recommendedName>
        <fullName evidence="6">Ubiquitin carboxyl-terminal hydrolase</fullName>
        <ecNumber evidence="6">3.4.19.12</ecNumber>
    </recommendedName>
</protein>
<dbReference type="Pfam" id="PF00443">
    <property type="entry name" value="UCH"/>
    <property type="match status" value="1"/>
</dbReference>
<dbReference type="PROSITE" id="PS50053">
    <property type="entry name" value="UBIQUITIN_2"/>
    <property type="match status" value="1"/>
</dbReference>
<evidence type="ECO:0000259" key="9">
    <source>
        <dbReference type="PROSITE" id="PS50235"/>
    </source>
</evidence>
<dbReference type="EMBL" id="CAUYUJ010014789">
    <property type="protein sequence ID" value="CAK0846057.1"/>
    <property type="molecule type" value="Genomic_DNA"/>
</dbReference>
<feature type="compositionally biased region" description="Basic and acidic residues" evidence="7">
    <location>
        <begin position="499"/>
        <end position="509"/>
    </location>
</feature>
<dbReference type="SUPFAM" id="SSF54001">
    <property type="entry name" value="Cysteine proteinases"/>
    <property type="match status" value="1"/>
</dbReference>
<dbReference type="InterPro" id="IPR044635">
    <property type="entry name" value="UBP14-like"/>
</dbReference>
<evidence type="ECO:0000256" key="7">
    <source>
        <dbReference type="SAM" id="MobiDB-lite"/>
    </source>
</evidence>
<dbReference type="PANTHER" id="PTHR43982">
    <property type="entry name" value="UBIQUITIN CARBOXYL-TERMINAL HYDROLASE"/>
    <property type="match status" value="1"/>
</dbReference>
<feature type="domain" description="Ubiquitin-like" evidence="8">
    <location>
        <begin position="2"/>
        <end position="72"/>
    </location>
</feature>
<proteinExistence type="inferred from homology"/>
<gene>
    <name evidence="10" type="ORF">PCOR1329_LOCUS39664</name>
</gene>
<evidence type="ECO:0000256" key="5">
    <source>
        <dbReference type="ARBA" id="ARBA00022807"/>
    </source>
</evidence>
<dbReference type="PROSITE" id="PS50235">
    <property type="entry name" value="USP_3"/>
    <property type="match status" value="1"/>
</dbReference>
<dbReference type="InterPro" id="IPR001394">
    <property type="entry name" value="Peptidase_C19_UCH"/>
</dbReference>
<comment type="catalytic activity">
    <reaction evidence="1 6">
        <text>Thiol-dependent hydrolysis of ester, thioester, amide, peptide and isopeptide bonds formed by the C-terminal Gly of ubiquitin (a 76-residue protein attached to proteins as an intracellular targeting signal).</text>
        <dbReference type="EC" id="3.4.19.12"/>
    </reaction>
</comment>
<dbReference type="Proteomes" id="UP001189429">
    <property type="component" value="Unassembled WGS sequence"/>
</dbReference>
<dbReference type="CDD" id="cd16104">
    <property type="entry name" value="Ubl_USP14_like"/>
    <property type="match status" value="1"/>
</dbReference>
<evidence type="ECO:0000256" key="3">
    <source>
        <dbReference type="ARBA" id="ARBA00022786"/>
    </source>
</evidence>
<dbReference type="InterPro" id="IPR018200">
    <property type="entry name" value="USP_CS"/>
</dbReference>
<feature type="compositionally biased region" description="Low complexity" evidence="7">
    <location>
        <begin position="488"/>
        <end position="498"/>
    </location>
</feature>
<dbReference type="Gene3D" id="3.90.70.10">
    <property type="entry name" value="Cysteine proteinases"/>
    <property type="match status" value="1"/>
</dbReference>
<dbReference type="PROSITE" id="PS00973">
    <property type="entry name" value="USP_2"/>
    <property type="match status" value="1"/>
</dbReference>
<feature type="domain" description="USP" evidence="9">
    <location>
        <begin position="112"/>
        <end position="476"/>
    </location>
</feature>
<keyword evidence="2 6" id="KW-0645">Protease</keyword>
<dbReference type="Pfam" id="PF00240">
    <property type="entry name" value="ubiquitin"/>
    <property type="match status" value="1"/>
</dbReference>
<evidence type="ECO:0000256" key="1">
    <source>
        <dbReference type="ARBA" id="ARBA00000707"/>
    </source>
</evidence>
<dbReference type="InterPro" id="IPR029071">
    <property type="entry name" value="Ubiquitin-like_domsf"/>
</dbReference>